<evidence type="ECO:0000313" key="3">
    <source>
        <dbReference type="EMBL" id="VEL06580.1"/>
    </source>
</evidence>
<organism evidence="3 4">
    <name type="scientific">Protopolystoma xenopodis</name>
    <dbReference type="NCBI Taxonomy" id="117903"/>
    <lineage>
        <taxon>Eukaryota</taxon>
        <taxon>Metazoa</taxon>
        <taxon>Spiralia</taxon>
        <taxon>Lophotrochozoa</taxon>
        <taxon>Platyhelminthes</taxon>
        <taxon>Monogenea</taxon>
        <taxon>Polyopisthocotylea</taxon>
        <taxon>Polystomatidea</taxon>
        <taxon>Polystomatidae</taxon>
        <taxon>Protopolystoma</taxon>
    </lineage>
</organism>
<evidence type="ECO:0000313" key="4">
    <source>
        <dbReference type="Proteomes" id="UP000784294"/>
    </source>
</evidence>
<keyword evidence="2" id="KW-0472">Membrane</keyword>
<evidence type="ECO:0000256" key="1">
    <source>
        <dbReference type="SAM" id="MobiDB-lite"/>
    </source>
</evidence>
<dbReference type="AlphaFoldDB" id="A0A448W9W0"/>
<name>A0A448W9W0_9PLAT</name>
<feature type="compositionally biased region" description="Basic residues" evidence="1">
    <location>
        <begin position="207"/>
        <end position="221"/>
    </location>
</feature>
<keyword evidence="2" id="KW-0812">Transmembrane</keyword>
<sequence>MHCHSSEHFPFIPLHHHAYRPNRGRLDNRSKLPRRGQTSLFHQIPLPFHVHLMLSDIVFAPLLFRSIHARQKTSAVKQNVTASHVVGGATLSAGLGQTGGHLLSVQSVAPTCAHQTVLGDVEQIARITYHRLGLVPGQTGGLGGAGSLVGVQLEQSSQMAEEFAAETDEQRMPERVKCAVRVQSSSHLGQTGTAKRRQSGQRDHTNHTHRPHVHLRRPSQHGRLQMRHFLLQLIGQLRRRRRRRRQRRRRRRRGGLEEIAVDVGVKTASHGLFVLPFERQLDQLWRVAVEDAAVLADDEGEFVLQAQVGRQDDRLRRRTVEEHMRRHEGAVDQTLRVQVGQRLEEVVQHEADVAESDARLQQDPVEQVARLAHFAHHNHTTRLSDALGHSAQRDVVQLAQSRHLLAQLLQVGPLQADDLAATHAQREQVGEVHLLEDDRAAGGEIASRHDRAEAGVVELAVDQQLLLVERRSGQREAGRGAGHAGRWARVRARSTRTASRLGQTDAALGEVSSCSSWTGLVRDEGFSSFADWTSPAASTLDWRRMAQAIDLIFVPVFFHSFLPSFLNFLIT</sequence>
<gene>
    <name evidence="3" type="ORF">PXEA_LOCUS20</name>
</gene>
<evidence type="ECO:0000256" key="2">
    <source>
        <dbReference type="SAM" id="Phobius"/>
    </source>
</evidence>
<accession>A0A448W9W0</accession>
<feature type="region of interest" description="Disordered" evidence="1">
    <location>
        <begin position="181"/>
        <end position="221"/>
    </location>
</feature>
<reference evidence="3" key="1">
    <citation type="submission" date="2018-11" db="EMBL/GenBank/DDBJ databases">
        <authorList>
            <consortium name="Pathogen Informatics"/>
        </authorList>
    </citation>
    <scope>NUCLEOTIDE SEQUENCE</scope>
</reference>
<keyword evidence="2" id="KW-1133">Transmembrane helix</keyword>
<dbReference type="EMBL" id="CAAALY010000053">
    <property type="protein sequence ID" value="VEL06580.1"/>
    <property type="molecule type" value="Genomic_DNA"/>
</dbReference>
<feature type="compositionally biased region" description="Polar residues" evidence="1">
    <location>
        <begin position="182"/>
        <end position="193"/>
    </location>
</feature>
<keyword evidence="4" id="KW-1185">Reference proteome</keyword>
<comment type="caution">
    <text evidence="3">The sequence shown here is derived from an EMBL/GenBank/DDBJ whole genome shotgun (WGS) entry which is preliminary data.</text>
</comment>
<feature type="transmembrane region" description="Helical" evidence="2">
    <location>
        <begin position="548"/>
        <end position="570"/>
    </location>
</feature>
<dbReference type="Proteomes" id="UP000784294">
    <property type="component" value="Unassembled WGS sequence"/>
</dbReference>
<protein>
    <submittedName>
        <fullName evidence="3">Uncharacterized protein</fullName>
    </submittedName>
</protein>
<proteinExistence type="predicted"/>